<gene>
    <name evidence="1" type="ORF">rCG_27997</name>
</gene>
<name>A6IDZ4_RAT</name>
<protein>
    <submittedName>
        <fullName evidence="1">RCG27997</fullName>
    </submittedName>
</protein>
<evidence type="ECO:0000313" key="1">
    <source>
        <dbReference type="EMBL" id="EDM15081.1"/>
    </source>
</evidence>
<accession>A6IDZ4</accession>
<proteinExistence type="predicted"/>
<reference evidence="2" key="1">
    <citation type="submission" date="2005-09" db="EMBL/GenBank/DDBJ databases">
        <authorList>
            <person name="Mural R.J."/>
            <person name="Li P.W."/>
            <person name="Adams M.D."/>
            <person name="Amanatides P.G."/>
            <person name="Baden-Tillson H."/>
            <person name="Barnstead M."/>
            <person name="Chin S.H."/>
            <person name="Dew I."/>
            <person name="Evans C.A."/>
            <person name="Ferriera S."/>
            <person name="Flanigan M."/>
            <person name="Fosler C."/>
            <person name="Glodek A."/>
            <person name="Gu Z."/>
            <person name="Holt R.A."/>
            <person name="Jennings D."/>
            <person name="Kraft C.L."/>
            <person name="Lu F."/>
            <person name="Nguyen T."/>
            <person name="Nusskern D.R."/>
            <person name="Pfannkoch C.M."/>
            <person name="Sitter C."/>
            <person name="Sutton G.G."/>
            <person name="Venter J.C."/>
            <person name="Wang Z."/>
            <person name="Woodage T."/>
            <person name="Zheng X.H."/>
            <person name="Zhong F."/>
        </authorList>
    </citation>
    <scope>NUCLEOTIDE SEQUENCE [LARGE SCALE GENOMIC DNA]</scope>
    <source>
        <strain>BN</strain>
        <strain evidence="2">Sprague-Dawley</strain>
    </source>
</reference>
<dbReference type="SUPFAM" id="SSF52029">
    <property type="entry name" value="GroEL apical domain-like"/>
    <property type="match status" value="1"/>
</dbReference>
<organism evidence="1 2">
    <name type="scientific">Rattus norvegicus</name>
    <name type="common">Rat</name>
    <dbReference type="NCBI Taxonomy" id="10116"/>
    <lineage>
        <taxon>Eukaryota</taxon>
        <taxon>Metazoa</taxon>
        <taxon>Chordata</taxon>
        <taxon>Craniata</taxon>
        <taxon>Vertebrata</taxon>
        <taxon>Euteleostomi</taxon>
        <taxon>Mammalia</taxon>
        <taxon>Eutheria</taxon>
        <taxon>Euarchontoglires</taxon>
        <taxon>Glires</taxon>
        <taxon>Rodentia</taxon>
        <taxon>Myomorpha</taxon>
        <taxon>Muroidea</taxon>
        <taxon>Muridae</taxon>
        <taxon>Murinae</taxon>
        <taxon>Rattus</taxon>
    </lineage>
</organism>
<sequence length="45" mass="4828">MVHALEIANAHPKALVIITEDVVRDTLSTLVLNRLKVPSGCSSQS</sequence>
<dbReference type="AlphaFoldDB" id="A6IDZ4"/>
<dbReference type="InterPro" id="IPR027409">
    <property type="entry name" value="GroEL-like_apical_dom_sf"/>
</dbReference>
<evidence type="ECO:0000313" key="2">
    <source>
        <dbReference type="Proteomes" id="UP000234681"/>
    </source>
</evidence>
<dbReference type="Gene3D" id="3.50.7.10">
    <property type="entry name" value="GroEL"/>
    <property type="match status" value="1"/>
</dbReference>
<dbReference type="Proteomes" id="UP000234681">
    <property type="component" value="Chromosome 4"/>
</dbReference>
<dbReference type="EMBL" id="CH473959">
    <property type="protein sequence ID" value="EDM15081.1"/>
    <property type="molecule type" value="Genomic_DNA"/>
</dbReference>